<comment type="caution">
    <text evidence="7">The sequence shown here is derived from an EMBL/GenBank/DDBJ whole genome shotgun (WGS) entry which is preliminary data.</text>
</comment>
<proteinExistence type="inferred from homology"/>
<dbReference type="GO" id="GO:0047355">
    <property type="term" value="F:CDP-glycerol glycerophosphotransferase activity"/>
    <property type="evidence" value="ECO:0007669"/>
    <property type="project" value="InterPro"/>
</dbReference>
<evidence type="ECO:0000256" key="1">
    <source>
        <dbReference type="ARBA" id="ARBA00004202"/>
    </source>
</evidence>
<dbReference type="InterPro" id="IPR043149">
    <property type="entry name" value="TagF_N"/>
</dbReference>
<dbReference type="GO" id="GO:0005886">
    <property type="term" value="C:plasma membrane"/>
    <property type="evidence" value="ECO:0007669"/>
    <property type="project" value="UniProtKB-SubCell"/>
</dbReference>
<keyword evidence="8" id="KW-1185">Reference proteome</keyword>
<evidence type="ECO:0000256" key="6">
    <source>
        <dbReference type="ARBA" id="ARBA00023136"/>
    </source>
</evidence>
<evidence type="ECO:0000313" key="7">
    <source>
        <dbReference type="EMBL" id="KRN75811.1"/>
    </source>
</evidence>
<dbReference type="PANTHER" id="PTHR37316:SF3">
    <property type="entry name" value="TEICHOIC ACID GLYCEROL-PHOSPHATE TRANSFERASE"/>
    <property type="match status" value="1"/>
</dbReference>
<keyword evidence="6" id="KW-0472">Membrane</keyword>
<dbReference type="EMBL" id="JQBP01000001">
    <property type="protein sequence ID" value="KRN75811.1"/>
    <property type="molecule type" value="Genomic_DNA"/>
</dbReference>
<dbReference type="Proteomes" id="UP000051655">
    <property type="component" value="Unassembled WGS sequence"/>
</dbReference>
<gene>
    <name evidence="7" type="ORF">IV73_GL000310</name>
</gene>
<evidence type="ECO:0000256" key="5">
    <source>
        <dbReference type="ARBA" id="ARBA00022944"/>
    </source>
</evidence>
<dbReference type="Gene3D" id="3.40.50.11820">
    <property type="match status" value="1"/>
</dbReference>
<dbReference type="PANTHER" id="PTHR37316">
    <property type="entry name" value="TEICHOIC ACID GLYCEROL-PHOSPHATE PRIMASE"/>
    <property type="match status" value="1"/>
</dbReference>
<dbReference type="Gene3D" id="3.40.50.12580">
    <property type="match status" value="1"/>
</dbReference>
<name>A0A0R2JEK5_9LACO</name>
<dbReference type="InterPro" id="IPR051612">
    <property type="entry name" value="Teichoic_Acid_Biosynth"/>
</dbReference>
<accession>A0A0R2JEK5</accession>
<organism evidence="7 8">
    <name type="scientific">Weissella kandleri</name>
    <dbReference type="NCBI Taxonomy" id="1616"/>
    <lineage>
        <taxon>Bacteria</taxon>
        <taxon>Bacillati</taxon>
        <taxon>Bacillota</taxon>
        <taxon>Bacilli</taxon>
        <taxon>Lactobacillales</taxon>
        <taxon>Lactobacillaceae</taxon>
        <taxon>Weissella</taxon>
    </lineage>
</organism>
<protein>
    <submittedName>
        <fullName evidence="7">Cdp-glycerol glycerophosphotransferase</fullName>
    </submittedName>
</protein>
<keyword evidence="3" id="KW-1003">Cell membrane</keyword>
<dbReference type="SUPFAM" id="SSF53756">
    <property type="entry name" value="UDP-Glycosyltransferase/glycogen phosphorylase"/>
    <property type="match status" value="1"/>
</dbReference>
<dbReference type="STRING" id="1616.IV73_GL000310"/>
<dbReference type="InterPro" id="IPR043148">
    <property type="entry name" value="TagF_C"/>
</dbReference>
<dbReference type="InterPro" id="IPR007554">
    <property type="entry name" value="Glycerophosphate_synth"/>
</dbReference>
<dbReference type="GO" id="GO:0019350">
    <property type="term" value="P:teichoic acid biosynthetic process"/>
    <property type="evidence" value="ECO:0007669"/>
    <property type="project" value="UniProtKB-KW"/>
</dbReference>
<evidence type="ECO:0000256" key="2">
    <source>
        <dbReference type="ARBA" id="ARBA00010488"/>
    </source>
</evidence>
<keyword evidence="4 7" id="KW-0808">Transferase</keyword>
<dbReference type="AlphaFoldDB" id="A0A0R2JEK5"/>
<keyword evidence="5" id="KW-0777">Teichoic acid biosynthesis</keyword>
<sequence>MSYSGRQYSDTPLEAYHLLREDPDFADYELVWAFNRPQDFQQSAIRRKVSSNNISYFYHLLKSKYWISNTSIDRLVPFKHPNNIYIQFWHGIPMKALGHAENGLAPLVQYWYDHVQIDDLFTYGPYDTEKLTNLFPQTQNVLEVGQLRKNINLRYDRLYRAKRIKKQLNIKNNKPVLLYVPTYRSGSDLHSGILSDQALQQLTTKYNVIYRGHYFTEDEKPDNLIVASKFSLYKLFIVADVLVTDYSSVFFDFAVYQRPIYLIQTDIDSYRQERGFSFEPSETGLPIFYKEQVFVQQLLETKPYPVEKLVQLNQKFNSHAATETVQSLKQIIKEN</sequence>
<comment type="similarity">
    <text evidence="2">Belongs to the CDP-glycerol glycerophosphotransferase family.</text>
</comment>
<reference evidence="7 8" key="1">
    <citation type="journal article" date="2015" name="Genome Announc.">
        <title>Expanding the biotechnology potential of lactobacilli through comparative genomics of 213 strains and associated genera.</title>
        <authorList>
            <person name="Sun Z."/>
            <person name="Harris H.M."/>
            <person name="McCann A."/>
            <person name="Guo C."/>
            <person name="Argimon S."/>
            <person name="Zhang W."/>
            <person name="Yang X."/>
            <person name="Jeffery I.B."/>
            <person name="Cooney J.C."/>
            <person name="Kagawa T.F."/>
            <person name="Liu W."/>
            <person name="Song Y."/>
            <person name="Salvetti E."/>
            <person name="Wrobel A."/>
            <person name="Rasinkangas P."/>
            <person name="Parkhill J."/>
            <person name="Rea M.C."/>
            <person name="O'Sullivan O."/>
            <person name="Ritari J."/>
            <person name="Douillard F.P."/>
            <person name="Paul Ross R."/>
            <person name="Yang R."/>
            <person name="Briner A.E."/>
            <person name="Felis G.E."/>
            <person name="de Vos W.M."/>
            <person name="Barrangou R."/>
            <person name="Klaenhammer T.R."/>
            <person name="Caufield P.W."/>
            <person name="Cui Y."/>
            <person name="Zhang H."/>
            <person name="O'Toole P.W."/>
        </authorList>
    </citation>
    <scope>NUCLEOTIDE SEQUENCE [LARGE SCALE GENOMIC DNA]</scope>
    <source>
        <strain evidence="7 8">DSM 20593</strain>
    </source>
</reference>
<evidence type="ECO:0000256" key="4">
    <source>
        <dbReference type="ARBA" id="ARBA00022679"/>
    </source>
</evidence>
<evidence type="ECO:0000256" key="3">
    <source>
        <dbReference type="ARBA" id="ARBA00022475"/>
    </source>
</evidence>
<dbReference type="Pfam" id="PF04464">
    <property type="entry name" value="Glyphos_transf"/>
    <property type="match status" value="1"/>
</dbReference>
<evidence type="ECO:0000313" key="8">
    <source>
        <dbReference type="Proteomes" id="UP000051655"/>
    </source>
</evidence>
<dbReference type="PATRIC" id="fig|1616.3.peg.315"/>
<comment type="subcellular location">
    <subcellularLocation>
        <location evidence="1">Cell membrane</location>
        <topology evidence="1">Peripheral membrane protein</topology>
    </subcellularLocation>
</comment>